<dbReference type="Gene3D" id="3.30.379.10">
    <property type="entry name" value="Chitobiase/beta-hexosaminidase domain 2-like"/>
    <property type="match status" value="1"/>
</dbReference>
<evidence type="ECO:0000256" key="4">
    <source>
        <dbReference type="ARBA" id="ARBA00022801"/>
    </source>
</evidence>
<evidence type="ECO:0000259" key="7">
    <source>
        <dbReference type="Pfam" id="PF00728"/>
    </source>
</evidence>
<organism evidence="9 10">
    <name type="scientific">Kitasatospora indigofera</name>
    <dbReference type="NCBI Taxonomy" id="67307"/>
    <lineage>
        <taxon>Bacteria</taxon>
        <taxon>Bacillati</taxon>
        <taxon>Actinomycetota</taxon>
        <taxon>Actinomycetes</taxon>
        <taxon>Kitasatosporales</taxon>
        <taxon>Streptomycetaceae</taxon>
        <taxon>Kitasatospora</taxon>
    </lineage>
</organism>
<dbReference type="RefSeq" id="WP_190209849.1">
    <property type="nucleotide sequence ID" value="NZ_BNBO01000004.1"/>
</dbReference>
<dbReference type="GO" id="GO:0005975">
    <property type="term" value="P:carbohydrate metabolic process"/>
    <property type="evidence" value="ECO:0007669"/>
    <property type="project" value="InterPro"/>
</dbReference>
<dbReference type="Gene3D" id="3.20.20.80">
    <property type="entry name" value="Glycosidases"/>
    <property type="match status" value="1"/>
</dbReference>
<feature type="domain" description="Glycoside hydrolase family 20 catalytic" evidence="7">
    <location>
        <begin position="134"/>
        <end position="479"/>
    </location>
</feature>
<dbReference type="SUPFAM" id="SSF51445">
    <property type="entry name" value="(Trans)glycosidases"/>
    <property type="match status" value="1"/>
</dbReference>
<dbReference type="GO" id="GO:0030203">
    <property type="term" value="P:glycosaminoglycan metabolic process"/>
    <property type="evidence" value="ECO:0007669"/>
    <property type="project" value="TreeGrafter"/>
</dbReference>
<name>A0A919FFN0_9ACTN</name>
<dbReference type="GO" id="GO:0004563">
    <property type="term" value="F:beta-N-acetylhexosaminidase activity"/>
    <property type="evidence" value="ECO:0007669"/>
    <property type="project" value="UniProtKB-EC"/>
</dbReference>
<evidence type="ECO:0000256" key="5">
    <source>
        <dbReference type="ARBA" id="ARBA00023295"/>
    </source>
</evidence>
<dbReference type="InterPro" id="IPR025705">
    <property type="entry name" value="Beta_hexosaminidase_sua/sub"/>
</dbReference>
<dbReference type="InterPro" id="IPR015883">
    <property type="entry name" value="Glyco_hydro_20_cat"/>
</dbReference>
<dbReference type="PRINTS" id="PR00738">
    <property type="entry name" value="GLHYDRLASE20"/>
</dbReference>
<dbReference type="Proteomes" id="UP000617734">
    <property type="component" value="Unassembled WGS sequence"/>
</dbReference>
<evidence type="ECO:0000256" key="6">
    <source>
        <dbReference type="PIRSR" id="PIRSR625705-1"/>
    </source>
</evidence>
<dbReference type="InterPro" id="IPR029018">
    <property type="entry name" value="Hex-like_dom2"/>
</dbReference>
<dbReference type="EMBL" id="BNBO01000004">
    <property type="protein sequence ID" value="GHH63715.1"/>
    <property type="molecule type" value="Genomic_DNA"/>
</dbReference>
<evidence type="ECO:0000313" key="9">
    <source>
        <dbReference type="EMBL" id="GHH63715.1"/>
    </source>
</evidence>
<dbReference type="PANTHER" id="PTHR22600:SF57">
    <property type="entry name" value="BETA-N-ACETYLHEXOSAMINIDASE"/>
    <property type="match status" value="1"/>
</dbReference>
<evidence type="ECO:0000259" key="8">
    <source>
        <dbReference type="Pfam" id="PF02838"/>
    </source>
</evidence>
<dbReference type="InterPro" id="IPR017853">
    <property type="entry name" value="GH"/>
</dbReference>
<dbReference type="SUPFAM" id="SSF55545">
    <property type="entry name" value="beta-N-acetylhexosaminidase-like domain"/>
    <property type="match status" value="1"/>
</dbReference>
<dbReference type="Pfam" id="PF02838">
    <property type="entry name" value="Glyco_hydro_20b"/>
    <property type="match status" value="1"/>
</dbReference>
<keyword evidence="10" id="KW-1185">Reference proteome</keyword>
<dbReference type="GeneID" id="95351865"/>
<proteinExistence type="inferred from homology"/>
<keyword evidence="4" id="KW-0378">Hydrolase</keyword>
<dbReference type="PANTHER" id="PTHR22600">
    <property type="entry name" value="BETA-HEXOSAMINIDASE"/>
    <property type="match status" value="1"/>
</dbReference>
<comment type="caution">
    <text evidence="9">The sequence shown here is derived from an EMBL/GenBank/DDBJ whole genome shotgun (WGS) entry which is preliminary data.</text>
</comment>
<protein>
    <recommendedName>
        <fullName evidence="3">beta-N-acetylhexosaminidase</fullName>
        <ecNumber evidence="3">3.2.1.52</ecNumber>
    </recommendedName>
</protein>
<feature type="domain" description="Beta-hexosaminidase bacterial type N-terminal" evidence="8">
    <location>
        <begin position="2"/>
        <end position="128"/>
    </location>
</feature>
<dbReference type="InterPro" id="IPR015882">
    <property type="entry name" value="HEX_bac_N"/>
</dbReference>
<sequence>MIIPKPARLLRGPGDFTLGPAGTLRADGEARAAGDLLRTLLAPATGLPLPPAPAGEEAAVELSLDPADPDLGEEGYHLRVTPFGVRLRAARPAGLRHGVQTLRQLLPPEALLDRPAQDVPWRIPVVETTDVPRYPWRGVMVDVARHFQPLPFLLRTVDLLAFHKLNVLHLHLTDDQGWRMPSSAYPLLTEIGSVRARSMLGQAGSTRYDDRPHGGSYTVAELRRLVRYAAERGVTVVPEIEMPGHARAALAAYPHLGNVPGRRLDVWTDWGVCENVLGVHDEVLEFCRTVLGEVLDVFPSPYIHIGGDECPTAEWERSPDARRRAAELGLAAPKELHGWFLGRIGEFLIERGRRPLCWAEDSSCGVPPEFTVMPWRDGDHGLAAARRGHDVVMAPHRSTYLDYPQSDAPTEPLGQAGEIVDLRAVHDNEPAPAHWEPAATARVLGTQAQLWSEFITTAEQADYLAFPRLCALADRAWNPSSDWTTDFLPALRDHGPRLHALGINRTTPR</sequence>
<feature type="active site" description="Proton donor" evidence="6">
    <location>
        <position position="309"/>
    </location>
</feature>
<keyword evidence="5" id="KW-0326">Glycosidase</keyword>
<comment type="similarity">
    <text evidence="2">Belongs to the glycosyl hydrolase 20 family.</text>
</comment>
<evidence type="ECO:0000313" key="10">
    <source>
        <dbReference type="Proteomes" id="UP000617734"/>
    </source>
</evidence>
<dbReference type="AlphaFoldDB" id="A0A919FFN0"/>
<reference evidence="9" key="1">
    <citation type="journal article" date="2014" name="Int. J. Syst. Evol. Microbiol.">
        <title>Complete genome sequence of Corynebacterium casei LMG S-19264T (=DSM 44701T), isolated from a smear-ripened cheese.</title>
        <authorList>
            <consortium name="US DOE Joint Genome Institute (JGI-PGF)"/>
            <person name="Walter F."/>
            <person name="Albersmeier A."/>
            <person name="Kalinowski J."/>
            <person name="Ruckert C."/>
        </authorList>
    </citation>
    <scope>NUCLEOTIDE SEQUENCE</scope>
    <source>
        <strain evidence="9">JCM 4646</strain>
    </source>
</reference>
<gene>
    <name evidence="9" type="ORF">GCM10018781_13690</name>
</gene>
<evidence type="ECO:0000256" key="1">
    <source>
        <dbReference type="ARBA" id="ARBA00001231"/>
    </source>
</evidence>
<evidence type="ECO:0000256" key="2">
    <source>
        <dbReference type="ARBA" id="ARBA00006285"/>
    </source>
</evidence>
<accession>A0A919FFN0</accession>
<dbReference type="EC" id="3.2.1.52" evidence="3"/>
<dbReference type="Pfam" id="PF00728">
    <property type="entry name" value="Glyco_hydro_20"/>
    <property type="match status" value="1"/>
</dbReference>
<reference evidence="9" key="2">
    <citation type="submission" date="2020-09" db="EMBL/GenBank/DDBJ databases">
        <authorList>
            <person name="Sun Q."/>
            <person name="Ohkuma M."/>
        </authorList>
    </citation>
    <scope>NUCLEOTIDE SEQUENCE</scope>
    <source>
        <strain evidence="9">JCM 4646</strain>
    </source>
</reference>
<dbReference type="GO" id="GO:0016020">
    <property type="term" value="C:membrane"/>
    <property type="evidence" value="ECO:0007669"/>
    <property type="project" value="TreeGrafter"/>
</dbReference>
<evidence type="ECO:0000256" key="3">
    <source>
        <dbReference type="ARBA" id="ARBA00012663"/>
    </source>
</evidence>
<dbReference type="CDD" id="cd06563">
    <property type="entry name" value="GH20_chitobiase-like"/>
    <property type="match status" value="1"/>
</dbReference>
<comment type="catalytic activity">
    <reaction evidence="1">
        <text>Hydrolysis of terminal non-reducing N-acetyl-D-hexosamine residues in N-acetyl-beta-D-hexosaminides.</text>
        <dbReference type="EC" id="3.2.1.52"/>
    </reaction>
</comment>